<name>A0A427YJA4_9TREE</name>
<reference evidence="2 3" key="1">
    <citation type="submission" date="2018-11" db="EMBL/GenBank/DDBJ databases">
        <title>Genome sequence of Saitozyma podzolica DSM 27192.</title>
        <authorList>
            <person name="Aliyu H."/>
            <person name="Gorte O."/>
            <person name="Ochsenreither K."/>
        </authorList>
    </citation>
    <scope>NUCLEOTIDE SEQUENCE [LARGE SCALE GENOMIC DNA]</scope>
    <source>
        <strain evidence="2 3">DSM 27192</strain>
    </source>
</reference>
<keyword evidence="3" id="KW-1185">Reference proteome</keyword>
<dbReference type="AlphaFoldDB" id="A0A427YJA4"/>
<comment type="caution">
    <text evidence="2">The sequence shown here is derived from an EMBL/GenBank/DDBJ whole genome shotgun (WGS) entry which is preliminary data.</text>
</comment>
<evidence type="ECO:0000256" key="1">
    <source>
        <dbReference type="SAM" id="MobiDB-lite"/>
    </source>
</evidence>
<dbReference type="Proteomes" id="UP000279259">
    <property type="component" value="Unassembled WGS sequence"/>
</dbReference>
<organism evidence="2 3">
    <name type="scientific">Saitozyma podzolica</name>
    <dbReference type="NCBI Taxonomy" id="1890683"/>
    <lineage>
        <taxon>Eukaryota</taxon>
        <taxon>Fungi</taxon>
        <taxon>Dikarya</taxon>
        <taxon>Basidiomycota</taxon>
        <taxon>Agaricomycotina</taxon>
        <taxon>Tremellomycetes</taxon>
        <taxon>Tremellales</taxon>
        <taxon>Trimorphomycetaceae</taxon>
        <taxon>Saitozyma</taxon>
    </lineage>
</organism>
<feature type="region of interest" description="Disordered" evidence="1">
    <location>
        <begin position="278"/>
        <end position="299"/>
    </location>
</feature>
<sequence length="352" mass="40008">MILDSLPSELVHMIVTVLCDSEEDWDAQQSILSLCRTNKALHAVAKEHLFEHAILTIPLTASFFDIIAEDASLGEKSQNLRSKVKSLCFRLPPPPADSHDYWDITPWRGERSRMAEDASRSKSRLEEAESHLLPNLKVVTISGQNAQWWQRQEPFVLPTELRDQLQMTNTFIRRLVSSLGPEGEVREHGCSGPFSLCVPSRPSETPYRFDGVYTAHVDDITAFNKSERQLTWPSTTPHFIVHEQEGEASHVVMFSAFLLTLYRNSKYSGSTTPNNITIWGPYRKDHPRDENGKPTDDPSKIVTVESLQEDARALTDTRWRDIVTCHYLEDAPGWPFDGQRQSSFVESTQEGL</sequence>
<proteinExistence type="predicted"/>
<evidence type="ECO:0000313" key="3">
    <source>
        <dbReference type="Proteomes" id="UP000279259"/>
    </source>
</evidence>
<accession>A0A427YJA4</accession>
<protein>
    <submittedName>
        <fullName evidence="2">Uncharacterized protein</fullName>
    </submittedName>
</protein>
<evidence type="ECO:0000313" key="2">
    <source>
        <dbReference type="EMBL" id="RSH91157.1"/>
    </source>
</evidence>
<dbReference type="OrthoDB" id="10443886at2759"/>
<feature type="compositionally biased region" description="Basic and acidic residues" evidence="1">
    <location>
        <begin position="282"/>
        <end position="299"/>
    </location>
</feature>
<gene>
    <name evidence="2" type="ORF">EHS25_009456</name>
</gene>
<dbReference type="EMBL" id="RSCD01000008">
    <property type="protein sequence ID" value="RSH91157.1"/>
    <property type="molecule type" value="Genomic_DNA"/>
</dbReference>